<evidence type="ECO:0000313" key="5">
    <source>
        <dbReference type="Proteomes" id="UP001216907"/>
    </source>
</evidence>
<sequence length="393" mass="42796">MGEINVAMIGQGFMGRTHSNAWSQLPRFFKPPVSAAMHTVFGRDAAGVQAFAKTWGWRHASTDWKAAVADPAIDLVDVVTPNNMHAEVSLAALKAGKHVACEKPIARTIEEARLMVAAAREAKGKTFIWYNYRRCPAVATAYKLVQSGAIGTVRHVRAFYLQDWADETIPLIWRFQKEGSGAGSHGDLNAHIIDMVRFVTGEEITEIAGAIAETFIKERKLVTGPTAGGIAAGVGGADKTGPVTVDDAVLFLARTSGGGVASFEAARQATGNQNRNGFEINGSKGALKFDFERMNELQFYDATRPRAVQGWTTIMCTHGGDHPYAENWWPDAHVLGYEHGFTNQAYDILRVLGGQEPVVPIPDFEDAYQTQRVLEAAIISAVERRPVSVSEVR</sequence>
<feature type="domain" description="Gfo/Idh/MocA-like oxidoreductase N-terminal" evidence="2">
    <location>
        <begin position="4"/>
        <end position="125"/>
    </location>
</feature>
<evidence type="ECO:0000259" key="3">
    <source>
        <dbReference type="Pfam" id="PF22725"/>
    </source>
</evidence>
<protein>
    <submittedName>
        <fullName evidence="4">Gfo/Idh/MocA family oxidoreductase</fullName>
    </submittedName>
</protein>
<accession>A0ABT6FGX8</accession>
<dbReference type="RefSeq" id="WP_277863088.1">
    <property type="nucleotide sequence ID" value="NZ_JARRAG010000002.1"/>
</dbReference>
<dbReference type="Gene3D" id="3.40.50.720">
    <property type="entry name" value="NAD(P)-binding Rossmann-like Domain"/>
    <property type="match status" value="1"/>
</dbReference>
<dbReference type="Proteomes" id="UP001216907">
    <property type="component" value="Unassembled WGS sequence"/>
</dbReference>
<dbReference type="EMBL" id="JARRAG010000002">
    <property type="protein sequence ID" value="MDG3006797.1"/>
    <property type="molecule type" value="Genomic_DNA"/>
</dbReference>
<organism evidence="4 5">
    <name type="scientific">Paludisphaera mucosa</name>
    <dbReference type="NCBI Taxonomy" id="3030827"/>
    <lineage>
        <taxon>Bacteria</taxon>
        <taxon>Pseudomonadati</taxon>
        <taxon>Planctomycetota</taxon>
        <taxon>Planctomycetia</taxon>
        <taxon>Isosphaerales</taxon>
        <taxon>Isosphaeraceae</taxon>
        <taxon>Paludisphaera</taxon>
    </lineage>
</organism>
<gene>
    <name evidence="4" type="ORF">PZE19_23755</name>
</gene>
<feature type="domain" description="GFO/IDH/MocA-like oxidoreductase" evidence="3">
    <location>
        <begin position="139"/>
        <end position="287"/>
    </location>
</feature>
<evidence type="ECO:0000259" key="2">
    <source>
        <dbReference type="Pfam" id="PF01408"/>
    </source>
</evidence>
<dbReference type="InterPro" id="IPR036291">
    <property type="entry name" value="NAD(P)-bd_dom_sf"/>
</dbReference>
<dbReference type="Pfam" id="PF01408">
    <property type="entry name" value="GFO_IDH_MocA"/>
    <property type="match status" value="1"/>
</dbReference>
<comment type="caution">
    <text evidence="4">The sequence shown here is derived from an EMBL/GenBank/DDBJ whole genome shotgun (WGS) entry which is preliminary data.</text>
</comment>
<dbReference type="SUPFAM" id="SSF51735">
    <property type="entry name" value="NAD(P)-binding Rossmann-fold domains"/>
    <property type="match status" value="1"/>
</dbReference>
<dbReference type="SUPFAM" id="SSF55347">
    <property type="entry name" value="Glyceraldehyde-3-phosphate dehydrogenase-like, C-terminal domain"/>
    <property type="match status" value="1"/>
</dbReference>
<dbReference type="InterPro" id="IPR050463">
    <property type="entry name" value="Gfo/Idh/MocA_oxidrdct_glycsds"/>
</dbReference>
<dbReference type="InterPro" id="IPR055170">
    <property type="entry name" value="GFO_IDH_MocA-like_dom"/>
</dbReference>
<proteinExistence type="predicted"/>
<dbReference type="InterPro" id="IPR000683">
    <property type="entry name" value="Gfo/Idh/MocA-like_OxRdtase_N"/>
</dbReference>
<reference evidence="4 5" key="1">
    <citation type="submission" date="2023-03" db="EMBL/GenBank/DDBJ databases">
        <title>Paludisphaera mucosa sp. nov. a novel planctomycete from northern fen.</title>
        <authorList>
            <person name="Ivanova A."/>
        </authorList>
    </citation>
    <scope>NUCLEOTIDE SEQUENCE [LARGE SCALE GENOMIC DNA]</scope>
    <source>
        <strain evidence="4 5">Pla2</strain>
    </source>
</reference>
<keyword evidence="5" id="KW-1185">Reference proteome</keyword>
<dbReference type="PANTHER" id="PTHR43818:SF11">
    <property type="entry name" value="BCDNA.GH03377"/>
    <property type="match status" value="1"/>
</dbReference>
<keyword evidence="1" id="KW-0560">Oxidoreductase</keyword>
<dbReference type="Gene3D" id="3.30.360.10">
    <property type="entry name" value="Dihydrodipicolinate Reductase, domain 2"/>
    <property type="match status" value="1"/>
</dbReference>
<evidence type="ECO:0000313" key="4">
    <source>
        <dbReference type="EMBL" id="MDG3006797.1"/>
    </source>
</evidence>
<dbReference type="PANTHER" id="PTHR43818">
    <property type="entry name" value="BCDNA.GH03377"/>
    <property type="match status" value="1"/>
</dbReference>
<evidence type="ECO:0000256" key="1">
    <source>
        <dbReference type="ARBA" id="ARBA00023002"/>
    </source>
</evidence>
<name>A0ABT6FGX8_9BACT</name>
<dbReference type="Pfam" id="PF22725">
    <property type="entry name" value="GFO_IDH_MocA_C3"/>
    <property type="match status" value="1"/>
</dbReference>